<comment type="caution">
    <text evidence="2">The sequence shown here is derived from an EMBL/GenBank/DDBJ whole genome shotgun (WGS) entry which is preliminary data.</text>
</comment>
<evidence type="ECO:0000313" key="2">
    <source>
        <dbReference type="EMBL" id="GAA4483532.1"/>
    </source>
</evidence>
<organism evidence="2 3">
    <name type="scientific">Actinoallomurus oryzae</name>
    <dbReference type="NCBI Taxonomy" id="502180"/>
    <lineage>
        <taxon>Bacteria</taxon>
        <taxon>Bacillati</taxon>
        <taxon>Actinomycetota</taxon>
        <taxon>Actinomycetes</taxon>
        <taxon>Streptosporangiales</taxon>
        <taxon>Thermomonosporaceae</taxon>
        <taxon>Actinoallomurus</taxon>
    </lineage>
</organism>
<feature type="chain" id="PRO_5046807054" description="Secreted protein" evidence="1">
    <location>
        <begin position="29"/>
        <end position="145"/>
    </location>
</feature>
<dbReference type="Proteomes" id="UP001500503">
    <property type="component" value="Unassembled WGS sequence"/>
</dbReference>
<keyword evidence="3" id="KW-1185">Reference proteome</keyword>
<accession>A0ABP8PAU4</accession>
<dbReference type="InterPro" id="IPR006311">
    <property type="entry name" value="TAT_signal"/>
</dbReference>
<reference evidence="3" key="1">
    <citation type="journal article" date="2019" name="Int. J. Syst. Evol. Microbiol.">
        <title>The Global Catalogue of Microorganisms (GCM) 10K type strain sequencing project: providing services to taxonomists for standard genome sequencing and annotation.</title>
        <authorList>
            <consortium name="The Broad Institute Genomics Platform"/>
            <consortium name="The Broad Institute Genome Sequencing Center for Infectious Disease"/>
            <person name="Wu L."/>
            <person name="Ma J."/>
        </authorList>
    </citation>
    <scope>NUCLEOTIDE SEQUENCE [LARGE SCALE GENOMIC DNA]</scope>
    <source>
        <strain evidence="3">JCM 17933</strain>
    </source>
</reference>
<dbReference type="RefSeq" id="WP_345456823.1">
    <property type="nucleotide sequence ID" value="NZ_BAABHF010000009.1"/>
</dbReference>
<sequence length="145" mass="14528">MTLGRSVLTLAALAGLAVPAALTAPAAAAVPAASAAPAAAAAYPSKTVVVKDGSGSWIGGTLTFYGRSVGFDGNMRAVGCRRAWLSAYDAAGGELGPRSSSTHCDSIVEVPTTLPADVVGGATYVWVCLDDATAVHTACERRYAN</sequence>
<name>A0ABP8PAU4_9ACTN</name>
<proteinExistence type="predicted"/>
<gene>
    <name evidence="2" type="ORF">GCM10023191_005220</name>
</gene>
<evidence type="ECO:0000256" key="1">
    <source>
        <dbReference type="SAM" id="SignalP"/>
    </source>
</evidence>
<dbReference type="PROSITE" id="PS51318">
    <property type="entry name" value="TAT"/>
    <property type="match status" value="1"/>
</dbReference>
<keyword evidence="1" id="KW-0732">Signal</keyword>
<protein>
    <recommendedName>
        <fullName evidence="4">Secreted protein</fullName>
    </recommendedName>
</protein>
<evidence type="ECO:0008006" key="4">
    <source>
        <dbReference type="Google" id="ProtNLM"/>
    </source>
</evidence>
<evidence type="ECO:0000313" key="3">
    <source>
        <dbReference type="Proteomes" id="UP001500503"/>
    </source>
</evidence>
<dbReference type="EMBL" id="BAABHF010000009">
    <property type="protein sequence ID" value="GAA4483532.1"/>
    <property type="molecule type" value="Genomic_DNA"/>
</dbReference>
<feature type="signal peptide" evidence="1">
    <location>
        <begin position="1"/>
        <end position="28"/>
    </location>
</feature>